<organism evidence="3">
    <name type="scientific">Oryza punctata</name>
    <name type="common">Red rice</name>
    <dbReference type="NCBI Taxonomy" id="4537"/>
    <lineage>
        <taxon>Eukaryota</taxon>
        <taxon>Viridiplantae</taxon>
        <taxon>Streptophyta</taxon>
        <taxon>Embryophyta</taxon>
        <taxon>Tracheophyta</taxon>
        <taxon>Spermatophyta</taxon>
        <taxon>Magnoliopsida</taxon>
        <taxon>Liliopsida</taxon>
        <taxon>Poales</taxon>
        <taxon>Poaceae</taxon>
        <taxon>BOP clade</taxon>
        <taxon>Oryzoideae</taxon>
        <taxon>Oryzeae</taxon>
        <taxon>Oryzinae</taxon>
        <taxon>Oryza</taxon>
    </lineage>
</organism>
<feature type="domain" description="DUF569" evidence="1">
    <location>
        <begin position="1"/>
        <end position="79"/>
    </location>
</feature>
<name>A0A0E0LRM1_ORYPU</name>
<dbReference type="OMA" id="YERIMGC"/>
<dbReference type="InterPro" id="IPR008999">
    <property type="entry name" value="Actin-crosslinking"/>
</dbReference>
<protein>
    <submittedName>
        <fullName evidence="3">Uncharacterized protein</fullName>
    </submittedName>
</protein>
<dbReference type="PANTHER" id="PTHR31205">
    <property type="entry name" value="ACTIN CROSS-LINKING PROTEIN (DUF569)"/>
    <property type="match status" value="1"/>
</dbReference>
<dbReference type="PANTHER" id="PTHR31205:SF39">
    <property type="entry name" value="OS08G0164400 PROTEIN"/>
    <property type="match status" value="1"/>
</dbReference>
<feature type="domain" description="DUF569" evidence="2">
    <location>
        <begin position="187"/>
        <end position="258"/>
    </location>
</feature>
<dbReference type="HOGENOM" id="CLU_046057_1_0_1"/>
<dbReference type="Pfam" id="PF04601">
    <property type="entry name" value="DUF569"/>
    <property type="match status" value="1"/>
</dbReference>
<dbReference type="Proteomes" id="UP000026962">
    <property type="component" value="Chromosome 8"/>
</dbReference>
<evidence type="ECO:0000313" key="4">
    <source>
        <dbReference type="Proteomes" id="UP000026962"/>
    </source>
</evidence>
<dbReference type="AlphaFoldDB" id="A0A0E0LRM1"/>
<dbReference type="InterPro" id="IPR007679">
    <property type="entry name" value="DUF569"/>
</dbReference>
<sequence>MEVFQDVEFVRLRSRVDGKYLLASEDGRSVHLAARHASYRAVWAVETIHAAAEGGGDGVLLPGHVLLRGAYGRYLGAPDAISHFWAPCCCWPAVGQRDFDDRDEVNAIVWRPVGLGAAAGDGVVLLHDKSDRYLRVNERWLPFLAGVAAFNNGDLNMMMQWEVLPVPTTLFRRDLPAMGHRFDYPPSRKIQWVIADNSGSVDEDNWSSMEFAGRSVRLLIQDLDALQLTLCIRAGSHGRLTPLLINLPRSWETLHVVFVRPNTAVLNVNVVLNTRGHNQLRFPDMDADVYGYLTGPSTEGSGYLTEVSLVD</sequence>
<dbReference type="InterPro" id="IPR054726">
    <property type="entry name" value="Ubiq_DUF569-assoc"/>
</dbReference>
<proteinExistence type="predicted"/>
<evidence type="ECO:0000259" key="1">
    <source>
        <dbReference type="Pfam" id="PF04601"/>
    </source>
</evidence>
<dbReference type="STRING" id="4537.A0A0E0LRM1"/>
<dbReference type="Pfam" id="PF22932">
    <property type="entry name" value="Ubiq_DUF_assoc"/>
    <property type="match status" value="1"/>
</dbReference>
<keyword evidence="4" id="KW-1185">Reference proteome</keyword>
<reference evidence="3" key="1">
    <citation type="submission" date="2015-04" db="UniProtKB">
        <authorList>
            <consortium name="EnsemblPlants"/>
        </authorList>
    </citation>
    <scope>IDENTIFICATION</scope>
</reference>
<dbReference type="SUPFAM" id="SSF50405">
    <property type="entry name" value="Actin-crosslinking proteins"/>
    <property type="match status" value="1"/>
</dbReference>
<evidence type="ECO:0000313" key="3">
    <source>
        <dbReference type="EnsemblPlants" id="OPUNC08G03840.1"/>
    </source>
</evidence>
<dbReference type="Gramene" id="OPUNC08G03840.1">
    <property type="protein sequence ID" value="OPUNC08G03840.1"/>
    <property type="gene ID" value="OPUNC08G03840"/>
</dbReference>
<dbReference type="EnsemblPlants" id="OPUNC08G03840.1">
    <property type="protein sequence ID" value="OPUNC08G03840.1"/>
    <property type="gene ID" value="OPUNC08G03840"/>
</dbReference>
<accession>A0A0E0LRM1</accession>
<evidence type="ECO:0000259" key="2">
    <source>
        <dbReference type="Pfam" id="PF22932"/>
    </source>
</evidence>
<reference evidence="3" key="2">
    <citation type="submission" date="2018-05" db="EMBL/GenBank/DDBJ databases">
        <title>OpunRS2 (Oryza punctata Reference Sequence Version 2).</title>
        <authorList>
            <person name="Zhang J."/>
            <person name="Kudrna D."/>
            <person name="Lee S."/>
            <person name="Talag J."/>
            <person name="Welchert J."/>
            <person name="Wing R.A."/>
        </authorList>
    </citation>
    <scope>NUCLEOTIDE SEQUENCE [LARGE SCALE GENOMIC DNA]</scope>
</reference>